<feature type="region of interest" description="Disordered" evidence="1">
    <location>
        <begin position="1"/>
        <end position="20"/>
    </location>
</feature>
<comment type="caution">
    <text evidence="2">The sequence shown here is derived from an EMBL/GenBank/DDBJ whole genome shotgun (WGS) entry which is preliminary data.</text>
</comment>
<dbReference type="EMBL" id="BMAO01020705">
    <property type="protein sequence ID" value="GFQ69277.1"/>
    <property type="molecule type" value="Genomic_DNA"/>
</dbReference>
<sequence>MTDTSCLNVNKKGRQGTPSAPWDLERARFRLNITKKTDSGIRSVGPSQQPSHVQEKRVGLQYWLQYQAIWHVKRFFIFMFYDAGCVMTDSMF</sequence>
<proteinExistence type="predicted"/>
<dbReference type="AlphaFoldDB" id="A0A8X6F3M6"/>
<protein>
    <submittedName>
        <fullName evidence="2">Uncharacterized protein</fullName>
    </submittedName>
</protein>
<keyword evidence="3" id="KW-1185">Reference proteome</keyword>
<gene>
    <name evidence="2" type="ORF">TNCT_377031</name>
</gene>
<evidence type="ECO:0000313" key="3">
    <source>
        <dbReference type="Proteomes" id="UP000887116"/>
    </source>
</evidence>
<name>A0A8X6F3M6_TRICU</name>
<reference evidence="2" key="1">
    <citation type="submission" date="2020-07" db="EMBL/GenBank/DDBJ databases">
        <title>Multicomponent nature underlies the extraordinary mechanical properties of spider dragline silk.</title>
        <authorList>
            <person name="Kono N."/>
            <person name="Nakamura H."/>
            <person name="Mori M."/>
            <person name="Yoshida Y."/>
            <person name="Ohtoshi R."/>
            <person name="Malay A.D."/>
            <person name="Moran D.A.P."/>
            <person name="Tomita M."/>
            <person name="Numata K."/>
            <person name="Arakawa K."/>
        </authorList>
    </citation>
    <scope>NUCLEOTIDE SEQUENCE</scope>
</reference>
<evidence type="ECO:0000313" key="2">
    <source>
        <dbReference type="EMBL" id="GFQ69277.1"/>
    </source>
</evidence>
<evidence type="ECO:0000256" key="1">
    <source>
        <dbReference type="SAM" id="MobiDB-lite"/>
    </source>
</evidence>
<accession>A0A8X6F3M6</accession>
<organism evidence="2 3">
    <name type="scientific">Trichonephila clavata</name>
    <name type="common">Joro spider</name>
    <name type="synonym">Nephila clavata</name>
    <dbReference type="NCBI Taxonomy" id="2740835"/>
    <lineage>
        <taxon>Eukaryota</taxon>
        <taxon>Metazoa</taxon>
        <taxon>Ecdysozoa</taxon>
        <taxon>Arthropoda</taxon>
        <taxon>Chelicerata</taxon>
        <taxon>Arachnida</taxon>
        <taxon>Araneae</taxon>
        <taxon>Araneomorphae</taxon>
        <taxon>Entelegynae</taxon>
        <taxon>Araneoidea</taxon>
        <taxon>Nephilidae</taxon>
        <taxon>Trichonephila</taxon>
    </lineage>
</organism>
<dbReference type="Proteomes" id="UP000887116">
    <property type="component" value="Unassembled WGS sequence"/>
</dbReference>